<dbReference type="CDD" id="cd04301">
    <property type="entry name" value="NAT_SF"/>
    <property type="match status" value="1"/>
</dbReference>
<feature type="domain" description="N-acetyltransferase" evidence="3">
    <location>
        <begin position="4"/>
        <end position="150"/>
    </location>
</feature>
<dbReference type="Gene3D" id="3.40.630.30">
    <property type="match status" value="1"/>
</dbReference>
<reference evidence="4" key="1">
    <citation type="submission" date="2021-01" db="EMBL/GenBank/DDBJ databases">
        <title>Modified the classification status of verrucomicrobia.</title>
        <authorList>
            <person name="Feng X."/>
        </authorList>
    </citation>
    <scope>NUCLEOTIDE SEQUENCE</scope>
    <source>
        <strain evidence="4">JCM 18052</strain>
    </source>
</reference>
<dbReference type="SUPFAM" id="SSF55729">
    <property type="entry name" value="Acyl-CoA N-acyltransferases (Nat)"/>
    <property type="match status" value="1"/>
</dbReference>
<dbReference type="EMBL" id="JAENIK010000010">
    <property type="protein sequence ID" value="MBK1815846.1"/>
    <property type="molecule type" value="Genomic_DNA"/>
</dbReference>
<gene>
    <name evidence="4" type="ORF">JIN84_09470</name>
</gene>
<evidence type="ECO:0000259" key="3">
    <source>
        <dbReference type="PROSITE" id="PS51186"/>
    </source>
</evidence>
<evidence type="ECO:0000256" key="2">
    <source>
        <dbReference type="ARBA" id="ARBA00023315"/>
    </source>
</evidence>
<dbReference type="GO" id="GO:0016747">
    <property type="term" value="F:acyltransferase activity, transferring groups other than amino-acyl groups"/>
    <property type="evidence" value="ECO:0007669"/>
    <property type="project" value="InterPro"/>
</dbReference>
<comment type="caution">
    <text evidence="4">The sequence shown here is derived from an EMBL/GenBank/DDBJ whole genome shotgun (WGS) entry which is preliminary data.</text>
</comment>
<accession>A0A934R2K7</accession>
<keyword evidence="5" id="KW-1185">Reference proteome</keyword>
<dbReference type="PROSITE" id="PS51186">
    <property type="entry name" value="GNAT"/>
    <property type="match status" value="1"/>
</dbReference>
<dbReference type="Proteomes" id="UP000600139">
    <property type="component" value="Unassembled WGS sequence"/>
</dbReference>
<sequence>MDLLEIRPAVPAERQPLFALHEELFRGEIEEIWGWDDASQWRNFLKEWAESETFVIYKAGRLVGCVQYFTRTDHLYLFNLMVEREFQSQGIGSEAVSWLKGVAREKDTAIGLQVLKTNPRVLEFYQRQGFEVVETVDAGLKLRWDGERMR</sequence>
<dbReference type="RefSeq" id="WP_200350807.1">
    <property type="nucleotide sequence ID" value="NZ_BAABHZ010000007.1"/>
</dbReference>
<evidence type="ECO:0000313" key="4">
    <source>
        <dbReference type="EMBL" id="MBK1815846.1"/>
    </source>
</evidence>
<dbReference type="InterPro" id="IPR016181">
    <property type="entry name" value="Acyl_CoA_acyltransferase"/>
</dbReference>
<dbReference type="Pfam" id="PF00583">
    <property type="entry name" value="Acetyltransf_1"/>
    <property type="match status" value="1"/>
</dbReference>
<evidence type="ECO:0000313" key="5">
    <source>
        <dbReference type="Proteomes" id="UP000600139"/>
    </source>
</evidence>
<protein>
    <submittedName>
        <fullName evidence="4">GNAT family N-acetyltransferase</fullName>
    </submittedName>
</protein>
<dbReference type="AlphaFoldDB" id="A0A934R2K7"/>
<organism evidence="4 5">
    <name type="scientific">Luteolibacter yonseiensis</name>
    <dbReference type="NCBI Taxonomy" id="1144680"/>
    <lineage>
        <taxon>Bacteria</taxon>
        <taxon>Pseudomonadati</taxon>
        <taxon>Verrucomicrobiota</taxon>
        <taxon>Verrucomicrobiia</taxon>
        <taxon>Verrucomicrobiales</taxon>
        <taxon>Verrucomicrobiaceae</taxon>
        <taxon>Luteolibacter</taxon>
    </lineage>
</organism>
<evidence type="ECO:0000256" key="1">
    <source>
        <dbReference type="ARBA" id="ARBA00022679"/>
    </source>
</evidence>
<dbReference type="InterPro" id="IPR000182">
    <property type="entry name" value="GNAT_dom"/>
</dbReference>
<dbReference type="InterPro" id="IPR050832">
    <property type="entry name" value="Bact_Acetyltransf"/>
</dbReference>
<dbReference type="PANTHER" id="PTHR43877">
    <property type="entry name" value="AMINOALKYLPHOSPHONATE N-ACETYLTRANSFERASE-RELATED-RELATED"/>
    <property type="match status" value="1"/>
</dbReference>
<name>A0A934R2K7_9BACT</name>
<proteinExistence type="predicted"/>
<keyword evidence="2" id="KW-0012">Acyltransferase</keyword>
<keyword evidence="1" id="KW-0808">Transferase</keyword>